<accession>A0ACB8QPM6</accession>
<dbReference type="EMBL" id="MU273522">
    <property type="protein sequence ID" value="KAI0033321.1"/>
    <property type="molecule type" value="Genomic_DNA"/>
</dbReference>
<reference evidence="1" key="1">
    <citation type="submission" date="2021-02" db="EMBL/GenBank/DDBJ databases">
        <authorList>
            <consortium name="DOE Joint Genome Institute"/>
            <person name="Ahrendt S."/>
            <person name="Looney B.P."/>
            <person name="Miyauchi S."/>
            <person name="Morin E."/>
            <person name="Drula E."/>
            <person name="Courty P.E."/>
            <person name="Chicoki N."/>
            <person name="Fauchery L."/>
            <person name="Kohler A."/>
            <person name="Kuo A."/>
            <person name="Labutti K."/>
            <person name="Pangilinan J."/>
            <person name="Lipzen A."/>
            <person name="Riley R."/>
            <person name="Andreopoulos W."/>
            <person name="He G."/>
            <person name="Johnson J."/>
            <person name="Barry K.W."/>
            <person name="Grigoriev I.V."/>
            <person name="Nagy L."/>
            <person name="Hibbett D."/>
            <person name="Henrissat B."/>
            <person name="Matheny P.B."/>
            <person name="Labbe J."/>
            <person name="Martin F."/>
        </authorList>
    </citation>
    <scope>NUCLEOTIDE SEQUENCE</scope>
    <source>
        <strain evidence="1">EC-137</strain>
    </source>
</reference>
<sequence length="453" mass="48539">MFTSVAAVAAVFPVAWAASAFNFAPPSTSPTAASANYTGSSNGTLSNSPVVSGRAFDRFIQIWLENTDFNAAASTGAFMELAKQGITLDQYYALTHPSEPNYIATVGGDFFGLFGDEFIHIPSNVSTVVDLLEAKNISWASYQENMPTVGYFGYNYTSVDYLDAGADNYTFYVRKHNPTMIYDSVANVSSRVARHRNFNDFAADVNASALPQWMFVTPNIVNDAHDTTIDFAAQWLQFWLMPLLNDTRFNDNRTLILLTFDESETYTVNNRIFTLLLGGAVPSSLKGTTDSTYYTHYSALSTVQANWGLSSLGRGDTNKTMSNVYSLVANVTGYQNENVTGAAIPLTNLTGTIPGPLNVNAWFPFTAPNTSAVGAGNGTVFVAPGVNMNLTIASAPQPINLTQRGQSLPQVLPLNATSLPSSVVSNTSTSGASTMRVASTGVLAVAGAVFLLF</sequence>
<organism evidence="1 2">
    <name type="scientific">Vararia minispora EC-137</name>
    <dbReference type="NCBI Taxonomy" id="1314806"/>
    <lineage>
        <taxon>Eukaryota</taxon>
        <taxon>Fungi</taxon>
        <taxon>Dikarya</taxon>
        <taxon>Basidiomycota</taxon>
        <taxon>Agaricomycotina</taxon>
        <taxon>Agaricomycetes</taxon>
        <taxon>Russulales</taxon>
        <taxon>Lachnocladiaceae</taxon>
        <taxon>Vararia</taxon>
    </lineage>
</organism>
<reference evidence="1" key="2">
    <citation type="journal article" date="2022" name="New Phytol.">
        <title>Evolutionary transition to the ectomycorrhizal habit in the genomes of a hyperdiverse lineage of mushroom-forming fungi.</title>
        <authorList>
            <person name="Looney B."/>
            <person name="Miyauchi S."/>
            <person name="Morin E."/>
            <person name="Drula E."/>
            <person name="Courty P.E."/>
            <person name="Kohler A."/>
            <person name="Kuo A."/>
            <person name="LaButti K."/>
            <person name="Pangilinan J."/>
            <person name="Lipzen A."/>
            <person name="Riley R."/>
            <person name="Andreopoulos W."/>
            <person name="He G."/>
            <person name="Johnson J."/>
            <person name="Nolan M."/>
            <person name="Tritt A."/>
            <person name="Barry K.W."/>
            <person name="Grigoriev I.V."/>
            <person name="Nagy L.G."/>
            <person name="Hibbett D."/>
            <person name="Henrissat B."/>
            <person name="Matheny P.B."/>
            <person name="Labbe J."/>
            <person name="Martin F.M."/>
        </authorList>
    </citation>
    <scope>NUCLEOTIDE SEQUENCE</scope>
    <source>
        <strain evidence="1">EC-137</strain>
    </source>
</reference>
<dbReference type="Proteomes" id="UP000814128">
    <property type="component" value="Unassembled WGS sequence"/>
</dbReference>
<protein>
    <submittedName>
        <fullName evidence="1">Phosphoesterase family-domain-containing protein</fullName>
    </submittedName>
</protein>
<comment type="caution">
    <text evidence="1">The sequence shown here is derived from an EMBL/GenBank/DDBJ whole genome shotgun (WGS) entry which is preliminary data.</text>
</comment>
<name>A0ACB8QPM6_9AGAM</name>
<keyword evidence="2" id="KW-1185">Reference proteome</keyword>
<evidence type="ECO:0000313" key="1">
    <source>
        <dbReference type="EMBL" id="KAI0033321.1"/>
    </source>
</evidence>
<evidence type="ECO:0000313" key="2">
    <source>
        <dbReference type="Proteomes" id="UP000814128"/>
    </source>
</evidence>
<proteinExistence type="predicted"/>
<gene>
    <name evidence="1" type="ORF">K488DRAFT_85004</name>
</gene>